<dbReference type="GO" id="GO:0005777">
    <property type="term" value="C:peroxisome"/>
    <property type="evidence" value="ECO:0007669"/>
    <property type="project" value="InterPro"/>
</dbReference>
<evidence type="ECO:0000259" key="2">
    <source>
        <dbReference type="PROSITE" id="PS50103"/>
    </source>
</evidence>
<keyword evidence="1" id="KW-0863">Zinc-finger</keyword>
<name>A0A8S2LJS8_9BILA</name>
<dbReference type="PROSITE" id="PS50103">
    <property type="entry name" value="ZF_C3H1"/>
    <property type="match status" value="1"/>
</dbReference>
<proteinExistence type="predicted"/>
<evidence type="ECO:0000256" key="1">
    <source>
        <dbReference type="PROSITE-ProRule" id="PRU00723"/>
    </source>
</evidence>
<dbReference type="CDD" id="cd10910">
    <property type="entry name" value="PIN_limkain_b1_N_like"/>
    <property type="match status" value="1"/>
</dbReference>
<sequence>MAATFSDTDGRMQSFTDCIHFLNGICNKGDNCRFRHCSTAANQLNKCFKWPASCRDKNCRYRHPSLPKTINNQSSRLFPTSSEPAYVNRRQVSQPEGPASVFWDIEDVYVPNNQKAFDIVQRIRQRVILELNLREFGFTCYCDTASISIETQRSLLHANVRIVHVPSHKPGGVHLQILLDLDRFERAHRPPAVIVLISNAIEFLGYSVPPTIPVDILDCGAAAFPPPTISDVNTNGGLSSAGSTPNWLGVFRADNTCSRTKCCCVGGRVHLTRADDKNIRMQVQYEGNCPPGVSGADQTFAMPSGFSVQQPFSGQIFTIQLSEDSRKITVANRAFPECSGNAIRDSAVSASINMSFVIFLCSLVTVKHFAF</sequence>
<dbReference type="Pfam" id="PF15663">
    <property type="entry name" value="zf-CCCH_3"/>
    <property type="match status" value="1"/>
</dbReference>
<gene>
    <name evidence="3" type="ORF">SMN809_LOCUS6793</name>
</gene>
<dbReference type="InterPro" id="IPR024768">
    <property type="entry name" value="Marf1"/>
</dbReference>
<dbReference type="GO" id="GO:0004540">
    <property type="term" value="F:RNA nuclease activity"/>
    <property type="evidence" value="ECO:0007669"/>
    <property type="project" value="InterPro"/>
</dbReference>
<dbReference type="InterPro" id="IPR021139">
    <property type="entry name" value="NYN"/>
</dbReference>
<feature type="domain" description="C3H1-type" evidence="2">
    <location>
        <begin position="12"/>
        <end position="39"/>
    </location>
</feature>
<dbReference type="GO" id="GO:1905762">
    <property type="term" value="F:CCR4-NOT complex binding"/>
    <property type="evidence" value="ECO:0007669"/>
    <property type="project" value="TreeGrafter"/>
</dbReference>
<comment type="caution">
    <text evidence="3">The sequence shown here is derived from an EMBL/GenBank/DDBJ whole genome shotgun (WGS) entry which is preliminary data.</text>
</comment>
<dbReference type="Proteomes" id="UP000676336">
    <property type="component" value="Unassembled WGS sequence"/>
</dbReference>
<dbReference type="PANTHER" id="PTHR14379">
    <property type="entry name" value="LIMKAIN B LKAP"/>
    <property type="match status" value="1"/>
</dbReference>
<keyword evidence="1" id="KW-0479">Metal-binding</keyword>
<dbReference type="AlphaFoldDB" id="A0A8S2LJS8"/>
<evidence type="ECO:0000313" key="3">
    <source>
        <dbReference type="EMBL" id="CAF3904046.1"/>
    </source>
</evidence>
<dbReference type="InterPro" id="IPR000571">
    <property type="entry name" value="Znf_CCCH"/>
</dbReference>
<dbReference type="Pfam" id="PF01936">
    <property type="entry name" value="NYN"/>
    <property type="match status" value="1"/>
</dbReference>
<dbReference type="PANTHER" id="PTHR14379:SF3">
    <property type="entry name" value="MEIOSIS REGULATOR AND MRNA STABILITY FACTOR 1"/>
    <property type="match status" value="1"/>
</dbReference>
<dbReference type="GO" id="GO:0010468">
    <property type="term" value="P:regulation of gene expression"/>
    <property type="evidence" value="ECO:0007669"/>
    <property type="project" value="InterPro"/>
</dbReference>
<keyword evidence="1" id="KW-0862">Zinc</keyword>
<reference evidence="3" key="1">
    <citation type="submission" date="2021-02" db="EMBL/GenBank/DDBJ databases">
        <authorList>
            <person name="Nowell W R."/>
        </authorList>
    </citation>
    <scope>NUCLEOTIDE SEQUENCE</scope>
</reference>
<dbReference type="EMBL" id="CAJOBI010001881">
    <property type="protein sequence ID" value="CAF3904046.1"/>
    <property type="molecule type" value="Genomic_DNA"/>
</dbReference>
<dbReference type="InterPro" id="IPR041686">
    <property type="entry name" value="Znf-CCCH_3"/>
</dbReference>
<dbReference type="Gene3D" id="4.10.1000.10">
    <property type="entry name" value="Zinc finger, CCCH-type"/>
    <property type="match status" value="1"/>
</dbReference>
<organism evidence="3 4">
    <name type="scientific">Rotaria magnacalcarata</name>
    <dbReference type="NCBI Taxonomy" id="392030"/>
    <lineage>
        <taxon>Eukaryota</taxon>
        <taxon>Metazoa</taxon>
        <taxon>Spiralia</taxon>
        <taxon>Gnathifera</taxon>
        <taxon>Rotifera</taxon>
        <taxon>Eurotatoria</taxon>
        <taxon>Bdelloidea</taxon>
        <taxon>Philodinida</taxon>
        <taxon>Philodinidae</taxon>
        <taxon>Rotaria</taxon>
    </lineage>
</organism>
<protein>
    <recommendedName>
        <fullName evidence="2">C3H1-type domain-containing protein</fullName>
    </recommendedName>
</protein>
<evidence type="ECO:0000313" key="4">
    <source>
        <dbReference type="Proteomes" id="UP000676336"/>
    </source>
</evidence>
<dbReference type="GO" id="GO:0008270">
    <property type="term" value="F:zinc ion binding"/>
    <property type="evidence" value="ECO:0007669"/>
    <property type="project" value="UniProtKB-KW"/>
</dbReference>
<accession>A0A8S2LJS8</accession>
<feature type="zinc finger region" description="C3H1-type" evidence="1">
    <location>
        <begin position="12"/>
        <end position="39"/>
    </location>
</feature>